<name>A0A2P2NMI4_RHIMU</name>
<evidence type="ECO:0000313" key="1">
    <source>
        <dbReference type="EMBL" id="MBX43697.1"/>
    </source>
</evidence>
<proteinExistence type="predicted"/>
<dbReference type="AlphaFoldDB" id="A0A2P2NMI4"/>
<sequence length="54" mass="6035">MQGETEKSKSAKNINRQAGSLDLNNSKTQICLHTFYMTQFSVLIANRKFLGLGT</sequence>
<dbReference type="EMBL" id="GGEC01063213">
    <property type="protein sequence ID" value="MBX43697.1"/>
    <property type="molecule type" value="Transcribed_RNA"/>
</dbReference>
<reference evidence="1" key="1">
    <citation type="submission" date="2018-02" db="EMBL/GenBank/DDBJ databases">
        <title>Rhizophora mucronata_Transcriptome.</title>
        <authorList>
            <person name="Meera S.P."/>
            <person name="Sreeshan A."/>
            <person name="Augustine A."/>
        </authorList>
    </citation>
    <scope>NUCLEOTIDE SEQUENCE</scope>
    <source>
        <tissue evidence="1">Leaf</tissue>
    </source>
</reference>
<organism evidence="1">
    <name type="scientific">Rhizophora mucronata</name>
    <name type="common">Asiatic mangrove</name>
    <dbReference type="NCBI Taxonomy" id="61149"/>
    <lineage>
        <taxon>Eukaryota</taxon>
        <taxon>Viridiplantae</taxon>
        <taxon>Streptophyta</taxon>
        <taxon>Embryophyta</taxon>
        <taxon>Tracheophyta</taxon>
        <taxon>Spermatophyta</taxon>
        <taxon>Magnoliopsida</taxon>
        <taxon>eudicotyledons</taxon>
        <taxon>Gunneridae</taxon>
        <taxon>Pentapetalae</taxon>
        <taxon>rosids</taxon>
        <taxon>fabids</taxon>
        <taxon>Malpighiales</taxon>
        <taxon>Rhizophoraceae</taxon>
        <taxon>Rhizophora</taxon>
    </lineage>
</organism>
<accession>A0A2P2NMI4</accession>
<protein>
    <submittedName>
        <fullName evidence="1">Uncharacterized protein</fullName>
    </submittedName>
</protein>